<dbReference type="RefSeq" id="WP_087426041.1">
    <property type="nucleotide sequence ID" value="NZ_CAMMFP010000011.1"/>
</dbReference>
<evidence type="ECO:0000313" key="2">
    <source>
        <dbReference type="Proteomes" id="UP000195386"/>
    </source>
</evidence>
<proteinExistence type="predicted"/>
<evidence type="ECO:0000313" key="1">
    <source>
        <dbReference type="EMBL" id="OUO01212.1"/>
    </source>
</evidence>
<gene>
    <name evidence="1" type="ORF">B5F97_08545</name>
</gene>
<sequence length="60" mass="6757">MKTELIENLDFTEKDYNEKTAGEDIASFNEFIDAIVAFVEQSGGTLEDAIIMADDAYYQL</sequence>
<organism evidence="1 2">
    <name type="scientific">Bacteroides clarus</name>
    <dbReference type="NCBI Taxonomy" id="626929"/>
    <lineage>
        <taxon>Bacteria</taxon>
        <taxon>Pseudomonadati</taxon>
        <taxon>Bacteroidota</taxon>
        <taxon>Bacteroidia</taxon>
        <taxon>Bacteroidales</taxon>
        <taxon>Bacteroidaceae</taxon>
        <taxon>Bacteroides</taxon>
    </lineage>
</organism>
<accession>A0A1Y3YV31</accession>
<name>A0A1Y3YV31_9BACE</name>
<reference evidence="2" key="1">
    <citation type="submission" date="2017-04" db="EMBL/GenBank/DDBJ databases">
        <title>Function of individual gut microbiota members based on whole genome sequencing of pure cultures obtained from chicken caecum.</title>
        <authorList>
            <person name="Medvecky M."/>
            <person name="Cejkova D."/>
            <person name="Polansky O."/>
            <person name="Karasova D."/>
            <person name="Kubasova T."/>
            <person name="Cizek A."/>
            <person name="Rychlik I."/>
        </authorList>
    </citation>
    <scope>NUCLEOTIDE SEQUENCE [LARGE SCALE GENOMIC DNA]</scope>
    <source>
        <strain evidence="2">An43</strain>
    </source>
</reference>
<dbReference type="Proteomes" id="UP000195386">
    <property type="component" value="Unassembled WGS sequence"/>
</dbReference>
<dbReference type="AlphaFoldDB" id="A0A1Y3YV31"/>
<comment type="caution">
    <text evidence="1">The sequence shown here is derived from an EMBL/GenBank/DDBJ whole genome shotgun (WGS) entry which is preliminary data.</text>
</comment>
<protein>
    <submittedName>
        <fullName evidence="1">Uncharacterized protein</fullName>
    </submittedName>
</protein>
<dbReference type="EMBL" id="NFII01000006">
    <property type="protein sequence ID" value="OUO01212.1"/>
    <property type="molecule type" value="Genomic_DNA"/>
</dbReference>